<feature type="domain" description="HIT" evidence="4">
    <location>
        <begin position="5"/>
        <end position="112"/>
    </location>
</feature>
<protein>
    <recommendedName>
        <fullName evidence="4">HIT domain-containing protein</fullName>
    </recommendedName>
</protein>
<dbReference type="InterPro" id="IPR011146">
    <property type="entry name" value="HIT-like"/>
</dbReference>
<evidence type="ECO:0000256" key="3">
    <source>
        <dbReference type="PROSITE-ProRule" id="PRU00464"/>
    </source>
</evidence>
<dbReference type="GO" id="GO:0009150">
    <property type="term" value="P:purine ribonucleotide metabolic process"/>
    <property type="evidence" value="ECO:0007669"/>
    <property type="project" value="TreeGrafter"/>
</dbReference>
<dbReference type="PANTHER" id="PTHR47670">
    <property type="entry name" value="ADENYLYLSULFATASE HINT3"/>
    <property type="match status" value="1"/>
</dbReference>
<evidence type="ECO:0000259" key="4">
    <source>
        <dbReference type="PROSITE" id="PS51084"/>
    </source>
</evidence>
<accession>A0A1F6VRT2</accession>
<dbReference type="STRING" id="1801752.A3J61_02160"/>
<dbReference type="GO" id="GO:0006790">
    <property type="term" value="P:sulfur compound metabolic process"/>
    <property type="evidence" value="ECO:0007669"/>
    <property type="project" value="TreeGrafter"/>
</dbReference>
<feature type="short sequence motif" description="Histidine triad motif" evidence="2 3">
    <location>
        <begin position="97"/>
        <end position="101"/>
    </location>
</feature>
<dbReference type="InterPro" id="IPR001310">
    <property type="entry name" value="Histidine_triad_HIT"/>
</dbReference>
<gene>
    <name evidence="5" type="ORF">A3J61_02160</name>
</gene>
<dbReference type="PANTHER" id="PTHR47670:SF1">
    <property type="entry name" value="ADENYLYLSULFATASE HINT3"/>
    <property type="match status" value="1"/>
</dbReference>
<organism evidence="5 6">
    <name type="scientific">Candidatus Nomurabacteria bacterium RIFCSPHIGHO2_02_FULL_38_15</name>
    <dbReference type="NCBI Taxonomy" id="1801752"/>
    <lineage>
        <taxon>Bacteria</taxon>
        <taxon>Candidatus Nomuraibacteriota</taxon>
    </lineage>
</organism>
<dbReference type="Gene3D" id="3.30.428.10">
    <property type="entry name" value="HIT-like"/>
    <property type="match status" value="1"/>
</dbReference>
<comment type="caution">
    <text evidence="5">The sequence shown here is derived from an EMBL/GenBank/DDBJ whole genome shotgun (WGS) entry which is preliminary data.</text>
</comment>
<feature type="active site" description="Tele-AMP-histidine intermediate" evidence="1">
    <location>
        <position position="99"/>
    </location>
</feature>
<dbReference type="EMBL" id="MFUC01000008">
    <property type="protein sequence ID" value="OGI72289.1"/>
    <property type="molecule type" value="Genomic_DNA"/>
</dbReference>
<proteinExistence type="predicted"/>
<evidence type="ECO:0000256" key="2">
    <source>
        <dbReference type="PIRSR" id="PIRSR601310-3"/>
    </source>
</evidence>
<dbReference type="PROSITE" id="PS51084">
    <property type="entry name" value="HIT_2"/>
    <property type="match status" value="1"/>
</dbReference>
<name>A0A1F6VRT2_9BACT</name>
<dbReference type="Proteomes" id="UP000179686">
    <property type="component" value="Unassembled WGS sequence"/>
</dbReference>
<evidence type="ECO:0000313" key="6">
    <source>
        <dbReference type="Proteomes" id="UP000179686"/>
    </source>
</evidence>
<reference evidence="5 6" key="1">
    <citation type="journal article" date="2016" name="Nat. Commun.">
        <title>Thousands of microbial genomes shed light on interconnected biogeochemical processes in an aquifer system.</title>
        <authorList>
            <person name="Anantharaman K."/>
            <person name="Brown C.T."/>
            <person name="Hug L.A."/>
            <person name="Sharon I."/>
            <person name="Castelle C.J."/>
            <person name="Probst A.J."/>
            <person name="Thomas B.C."/>
            <person name="Singh A."/>
            <person name="Wilkins M.J."/>
            <person name="Karaoz U."/>
            <person name="Brodie E.L."/>
            <person name="Williams K.H."/>
            <person name="Hubbard S.S."/>
            <person name="Banfield J.F."/>
        </authorList>
    </citation>
    <scope>NUCLEOTIDE SEQUENCE [LARGE SCALE GENOMIC DNA]</scope>
</reference>
<dbReference type="SUPFAM" id="SSF54197">
    <property type="entry name" value="HIT-like"/>
    <property type="match status" value="1"/>
</dbReference>
<sequence>MEKTIFEKIIDNEIPAQIIYEDDRVIGILDTNPVNIGHTLVIPKYPWANIYEIPAEDFGYAMQITQMLAIKIKSALDAEGINIIMNNDSVAGQVVFHAHIHIVPRYTGDGHQHWHGARKYEDGEAELVAEKIIEA</sequence>
<dbReference type="GO" id="GO:0047627">
    <property type="term" value="F:adenylylsulfatase activity"/>
    <property type="evidence" value="ECO:0007669"/>
    <property type="project" value="TreeGrafter"/>
</dbReference>
<dbReference type="InterPro" id="IPR036265">
    <property type="entry name" value="HIT-like_sf"/>
</dbReference>
<evidence type="ECO:0000256" key="1">
    <source>
        <dbReference type="PIRSR" id="PIRSR601310-1"/>
    </source>
</evidence>
<evidence type="ECO:0000313" key="5">
    <source>
        <dbReference type="EMBL" id="OGI72289.1"/>
    </source>
</evidence>
<dbReference type="PRINTS" id="PR00332">
    <property type="entry name" value="HISTRIAD"/>
</dbReference>
<dbReference type="Pfam" id="PF01230">
    <property type="entry name" value="HIT"/>
    <property type="match status" value="1"/>
</dbReference>
<dbReference type="AlphaFoldDB" id="A0A1F6VRT2"/>